<keyword evidence="2" id="KW-0813">Transport</keyword>
<dbReference type="InterPro" id="IPR005829">
    <property type="entry name" value="Sugar_transporter_CS"/>
</dbReference>
<accession>A0ABT9XJ00</accession>
<evidence type="ECO:0000256" key="6">
    <source>
        <dbReference type="SAM" id="Phobius"/>
    </source>
</evidence>
<feature type="transmembrane region" description="Helical" evidence="6">
    <location>
        <begin position="288"/>
        <end position="309"/>
    </location>
</feature>
<dbReference type="RefSeq" id="WP_307016310.1">
    <property type="nucleotide sequence ID" value="NZ_JAUANV010000017.1"/>
</dbReference>
<feature type="transmembrane region" description="Helical" evidence="6">
    <location>
        <begin position="161"/>
        <end position="185"/>
    </location>
</feature>
<gene>
    <name evidence="8" type="ORF">J2S03_002122</name>
</gene>
<organism evidence="8 9">
    <name type="scientific">Alicyclobacillus cycloheptanicus</name>
    <dbReference type="NCBI Taxonomy" id="1457"/>
    <lineage>
        <taxon>Bacteria</taxon>
        <taxon>Bacillati</taxon>
        <taxon>Bacillota</taxon>
        <taxon>Bacilli</taxon>
        <taxon>Bacillales</taxon>
        <taxon>Alicyclobacillaceae</taxon>
        <taxon>Alicyclobacillus</taxon>
    </lineage>
</organism>
<feature type="transmembrane region" description="Helical" evidence="6">
    <location>
        <begin position="448"/>
        <end position="467"/>
    </location>
</feature>
<keyword evidence="5 6" id="KW-0472">Membrane</keyword>
<comment type="subcellular location">
    <subcellularLocation>
        <location evidence="1">Cell membrane</location>
        <topology evidence="1">Multi-pass membrane protein</topology>
    </subcellularLocation>
</comment>
<feature type="transmembrane region" description="Helical" evidence="6">
    <location>
        <begin position="22"/>
        <end position="44"/>
    </location>
</feature>
<dbReference type="InterPro" id="IPR036259">
    <property type="entry name" value="MFS_trans_sf"/>
</dbReference>
<feature type="transmembrane region" description="Helical" evidence="6">
    <location>
        <begin position="205"/>
        <end position="228"/>
    </location>
</feature>
<dbReference type="PROSITE" id="PS50850">
    <property type="entry name" value="MFS"/>
    <property type="match status" value="1"/>
</dbReference>
<dbReference type="Gene3D" id="1.20.1250.20">
    <property type="entry name" value="MFS general substrate transporter like domains"/>
    <property type="match status" value="1"/>
</dbReference>
<dbReference type="EMBL" id="JAUSTP010000016">
    <property type="protein sequence ID" value="MDQ0190258.1"/>
    <property type="molecule type" value="Genomic_DNA"/>
</dbReference>
<dbReference type="CDD" id="cd17316">
    <property type="entry name" value="MFS_SV2_like"/>
    <property type="match status" value="1"/>
</dbReference>
<feature type="domain" description="Major facilitator superfamily (MFS) profile" evidence="7">
    <location>
        <begin position="31"/>
        <end position="471"/>
    </location>
</feature>
<keyword evidence="3 6" id="KW-0812">Transmembrane</keyword>
<reference evidence="8 9" key="1">
    <citation type="submission" date="2023-07" db="EMBL/GenBank/DDBJ databases">
        <title>Genomic Encyclopedia of Type Strains, Phase IV (KMG-IV): sequencing the most valuable type-strain genomes for metagenomic binning, comparative biology and taxonomic classification.</title>
        <authorList>
            <person name="Goeker M."/>
        </authorList>
    </citation>
    <scope>NUCLEOTIDE SEQUENCE [LARGE SCALE GENOMIC DNA]</scope>
    <source>
        <strain evidence="8 9">DSM 4006</strain>
    </source>
</reference>
<feature type="transmembrane region" description="Helical" evidence="6">
    <location>
        <begin position="356"/>
        <end position="378"/>
    </location>
</feature>
<dbReference type="Pfam" id="PF00083">
    <property type="entry name" value="Sugar_tr"/>
    <property type="match status" value="1"/>
</dbReference>
<evidence type="ECO:0000256" key="4">
    <source>
        <dbReference type="ARBA" id="ARBA00022989"/>
    </source>
</evidence>
<keyword evidence="9" id="KW-1185">Reference proteome</keyword>
<evidence type="ECO:0000313" key="8">
    <source>
        <dbReference type="EMBL" id="MDQ0190258.1"/>
    </source>
</evidence>
<evidence type="ECO:0000259" key="7">
    <source>
        <dbReference type="PROSITE" id="PS50850"/>
    </source>
</evidence>
<protein>
    <submittedName>
        <fullName evidence="8">MFS family permease</fullName>
    </submittedName>
</protein>
<dbReference type="InterPro" id="IPR005828">
    <property type="entry name" value="MFS_sugar_transport-like"/>
</dbReference>
<dbReference type="PANTHER" id="PTHR23511">
    <property type="entry name" value="SYNAPTIC VESICLE GLYCOPROTEIN 2"/>
    <property type="match status" value="1"/>
</dbReference>
<evidence type="ECO:0000256" key="2">
    <source>
        <dbReference type="ARBA" id="ARBA00022448"/>
    </source>
</evidence>
<feature type="transmembrane region" description="Helical" evidence="6">
    <location>
        <begin position="103"/>
        <end position="121"/>
    </location>
</feature>
<feature type="transmembrane region" description="Helical" evidence="6">
    <location>
        <begin position="329"/>
        <end position="349"/>
    </location>
</feature>
<evidence type="ECO:0000256" key="5">
    <source>
        <dbReference type="ARBA" id="ARBA00023136"/>
    </source>
</evidence>
<comment type="caution">
    <text evidence="8">The sequence shown here is derived from an EMBL/GenBank/DDBJ whole genome shotgun (WGS) entry which is preliminary data.</text>
</comment>
<evidence type="ECO:0000256" key="3">
    <source>
        <dbReference type="ARBA" id="ARBA00022692"/>
    </source>
</evidence>
<dbReference type="PROSITE" id="PS00217">
    <property type="entry name" value="SUGAR_TRANSPORT_2"/>
    <property type="match status" value="1"/>
</dbReference>
<proteinExistence type="predicted"/>
<name>A0ABT9XJ00_9BACL</name>
<sequence length="479" mass="51639">MSSQVSSQALTPSSIYARLDRLTVWALPSIFVAVIGIGFMFTFYDIFDINVSFIQTCSAIVPGCTPENSNNYLGLPVVLNLAGYVVGTLILSPLSDRIGRRHMLLITMLITGIGSLLTGLVDNYTWFVIGRTLTGIGIGADLSIVNTYIGEVAPRHGRAKYTSLIFIMSAVGAFLGIWLGLLLTTGPTPFPMGLPFALAGPHFAFGWRVMYFIGALLALVGILVRFQLPESPRWLLSKSRVDEADLVVRNMEAIASKHGPLLDPVDQGEAEAVQKSMPYKEIFGNKVYVVRTFLLLGVWVFSYVTVYSYASGFTSFLTSLKYAPPEAGLIAAFGTLGFIACALFATWLGDRMERKFWLPLATLVTILGGVLVAAGGGHNLAVEIIGSMVLFFGFNVWVPITYAWSAELYPSRARTTGFGLVDGIGHLGGGVGVMVIAPMIPTIGITKALLLVNAFMVVGAIIALFGIRTKGRKLEELSP</sequence>
<feature type="transmembrane region" description="Helical" evidence="6">
    <location>
        <begin position="384"/>
        <end position="404"/>
    </location>
</feature>
<dbReference type="SUPFAM" id="SSF103473">
    <property type="entry name" value="MFS general substrate transporter"/>
    <property type="match status" value="1"/>
</dbReference>
<evidence type="ECO:0000256" key="1">
    <source>
        <dbReference type="ARBA" id="ARBA00004651"/>
    </source>
</evidence>
<dbReference type="PROSITE" id="PS00216">
    <property type="entry name" value="SUGAR_TRANSPORT_1"/>
    <property type="match status" value="1"/>
</dbReference>
<feature type="transmembrane region" description="Helical" evidence="6">
    <location>
        <begin position="72"/>
        <end position="91"/>
    </location>
</feature>
<dbReference type="InterPro" id="IPR020846">
    <property type="entry name" value="MFS_dom"/>
</dbReference>
<evidence type="ECO:0000313" key="9">
    <source>
        <dbReference type="Proteomes" id="UP001232973"/>
    </source>
</evidence>
<keyword evidence="4 6" id="KW-1133">Transmembrane helix</keyword>
<feature type="transmembrane region" description="Helical" evidence="6">
    <location>
        <begin position="416"/>
        <end position="436"/>
    </location>
</feature>
<dbReference type="PANTHER" id="PTHR23511:SF34">
    <property type="entry name" value="SYNAPTIC VESICLE GLYCOPROTEIN 2"/>
    <property type="match status" value="1"/>
</dbReference>
<feature type="transmembrane region" description="Helical" evidence="6">
    <location>
        <begin position="127"/>
        <end position="149"/>
    </location>
</feature>
<dbReference type="Proteomes" id="UP001232973">
    <property type="component" value="Unassembled WGS sequence"/>
</dbReference>